<protein>
    <submittedName>
        <fullName evidence="1">Uncharacterized protein</fullName>
    </submittedName>
</protein>
<dbReference type="EMBL" id="ML994444">
    <property type="protein sequence ID" value="KAF2196214.1"/>
    <property type="molecule type" value="Genomic_DNA"/>
</dbReference>
<sequence length="143" mass="15860">MLLQETSMKLSHWGPSTAAVRYCPFCSDILDDRRKGTVCPATLADMSIYVERCSICKILLRASETYHNNNDQCISLRRTCSALTAGRDGPRLLRFSTGLVSTVTSGTSISAPVKLPVSPESHHLARFQLLLAWLHHCDKSHNC</sequence>
<keyword evidence="2" id="KW-1185">Reference proteome</keyword>
<organism evidence="1 2">
    <name type="scientific">Delitschia confertaspora ATCC 74209</name>
    <dbReference type="NCBI Taxonomy" id="1513339"/>
    <lineage>
        <taxon>Eukaryota</taxon>
        <taxon>Fungi</taxon>
        <taxon>Dikarya</taxon>
        <taxon>Ascomycota</taxon>
        <taxon>Pezizomycotina</taxon>
        <taxon>Dothideomycetes</taxon>
        <taxon>Pleosporomycetidae</taxon>
        <taxon>Pleosporales</taxon>
        <taxon>Delitschiaceae</taxon>
        <taxon>Delitschia</taxon>
    </lineage>
</organism>
<reference evidence="1" key="1">
    <citation type="journal article" date="2020" name="Stud. Mycol.">
        <title>101 Dothideomycetes genomes: a test case for predicting lifestyles and emergence of pathogens.</title>
        <authorList>
            <person name="Haridas S."/>
            <person name="Albert R."/>
            <person name="Binder M."/>
            <person name="Bloem J."/>
            <person name="Labutti K."/>
            <person name="Salamov A."/>
            <person name="Andreopoulos B."/>
            <person name="Baker S."/>
            <person name="Barry K."/>
            <person name="Bills G."/>
            <person name="Bluhm B."/>
            <person name="Cannon C."/>
            <person name="Castanera R."/>
            <person name="Culley D."/>
            <person name="Daum C."/>
            <person name="Ezra D."/>
            <person name="Gonzalez J."/>
            <person name="Henrissat B."/>
            <person name="Kuo A."/>
            <person name="Liang C."/>
            <person name="Lipzen A."/>
            <person name="Lutzoni F."/>
            <person name="Magnuson J."/>
            <person name="Mondo S."/>
            <person name="Nolan M."/>
            <person name="Ohm R."/>
            <person name="Pangilinan J."/>
            <person name="Park H.-J."/>
            <person name="Ramirez L."/>
            <person name="Alfaro M."/>
            <person name="Sun H."/>
            <person name="Tritt A."/>
            <person name="Yoshinaga Y."/>
            <person name="Zwiers L.-H."/>
            <person name="Turgeon B."/>
            <person name="Goodwin S."/>
            <person name="Spatafora J."/>
            <person name="Crous P."/>
            <person name="Grigoriev I."/>
        </authorList>
    </citation>
    <scope>NUCLEOTIDE SEQUENCE</scope>
    <source>
        <strain evidence="1">ATCC 74209</strain>
    </source>
</reference>
<gene>
    <name evidence="1" type="ORF">GQ43DRAFT_445321</name>
</gene>
<accession>A0A9P4JDB5</accession>
<dbReference type="OrthoDB" id="5495101at2759"/>
<feature type="non-terminal residue" evidence="1">
    <location>
        <position position="143"/>
    </location>
</feature>
<proteinExistence type="predicted"/>
<dbReference type="AlphaFoldDB" id="A0A9P4JDB5"/>
<name>A0A9P4JDB5_9PLEO</name>
<comment type="caution">
    <text evidence="1">The sequence shown here is derived from an EMBL/GenBank/DDBJ whole genome shotgun (WGS) entry which is preliminary data.</text>
</comment>
<evidence type="ECO:0000313" key="2">
    <source>
        <dbReference type="Proteomes" id="UP000799536"/>
    </source>
</evidence>
<evidence type="ECO:0000313" key="1">
    <source>
        <dbReference type="EMBL" id="KAF2196214.1"/>
    </source>
</evidence>
<dbReference type="Proteomes" id="UP000799536">
    <property type="component" value="Unassembled WGS sequence"/>
</dbReference>